<evidence type="ECO:0000256" key="5">
    <source>
        <dbReference type="ARBA" id="ARBA00023163"/>
    </source>
</evidence>
<evidence type="ECO:0000256" key="7">
    <source>
        <dbReference type="SAM" id="MobiDB-lite"/>
    </source>
</evidence>
<protein>
    <submittedName>
        <fullName evidence="11">Sigma-70 family RNA polymerase sigma factor</fullName>
    </submittedName>
</protein>
<dbReference type="EMBL" id="CP074694">
    <property type="protein sequence ID" value="QVL31292.1"/>
    <property type="molecule type" value="Genomic_DNA"/>
</dbReference>
<dbReference type="PANTHER" id="PTHR43133">
    <property type="entry name" value="RNA POLYMERASE ECF-TYPE SIGMA FACTO"/>
    <property type="match status" value="1"/>
</dbReference>
<dbReference type="InterPro" id="IPR036388">
    <property type="entry name" value="WH-like_DNA-bd_sf"/>
</dbReference>
<evidence type="ECO:0000313" key="11">
    <source>
        <dbReference type="EMBL" id="QVL31292.1"/>
    </source>
</evidence>
<dbReference type="SUPFAM" id="SSF88946">
    <property type="entry name" value="Sigma2 domain of RNA polymerase sigma factors"/>
    <property type="match status" value="1"/>
</dbReference>
<dbReference type="GO" id="GO:0006352">
    <property type="term" value="P:DNA-templated transcription initiation"/>
    <property type="evidence" value="ECO:0007669"/>
    <property type="project" value="InterPro"/>
</dbReference>
<dbReference type="PANTHER" id="PTHR43133:SF8">
    <property type="entry name" value="RNA POLYMERASE SIGMA FACTOR HI_1459-RELATED"/>
    <property type="match status" value="1"/>
</dbReference>
<evidence type="ECO:0000256" key="2">
    <source>
        <dbReference type="ARBA" id="ARBA00023015"/>
    </source>
</evidence>
<evidence type="ECO:0000259" key="10">
    <source>
        <dbReference type="Pfam" id="PF08281"/>
    </source>
</evidence>
<dbReference type="InterPro" id="IPR013324">
    <property type="entry name" value="RNA_pol_sigma_r3/r4-like"/>
</dbReference>
<dbReference type="RefSeq" id="WP_213495173.1">
    <property type="nucleotide sequence ID" value="NZ_CP074694.1"/>
</dbReference>
<comment type="similarity">
    <text evidence="1">Belongs to the sigma-70 factor family. ECF subfamily.</text>
</comment>
<gene>
    <name evidence="11" type="ORF">KIH39_20955</name>
</gene>
<keyword evidence="12" id="KW-1185">Reference proteome</keyword>
<dbReference type="InterPro" id="IPR039425">
    <property type="entry name" value="RNA_pol_sigma-70-like"/>
</dbReference>
<dbReference type="GO" id="GO:0003677">
    <property type="term" value="F:DNA binding"/>
    <property type="evidence" value="ECO:0007669"/>
    <property type="project" value="UniProtKB-KW"/>
</dbReference>
<reference evidence="11" key="1">
    <citation type="submission" date="2021-05" db="EMBL/GenBank/DDBJ databases">
        <title>Complete genome sequence of the cellulolytic planctomycete Telmatocola sphagniphila SP2T and characterization of the first cellulase from planctomycetes.</title>
        <authorList>
            <person name="Rakitin A.L."/>
            <person name="Beletsky A.V."/>
            <person name="Naumoff D.G."/>
            <person name="Kulichevskaya I.S."/>
            <person name="Mardanov A.V."/>
            <person name="Ravin N.V."/>
            <person name="Dedysh S.N."/>
        </authorList>
    </citation>
    <scope>NUCLEOTIDE SEQUENCE</scope>
    <source>
        <strain evidence="11">SP2T</strain>
    </source>
</reference>
<dbReference type="InterPro" id="IPR011453">
    <property type="entry name" value="DUF1559"/>
</dbReference>
<keyword evidence="4" id="KW-0238">DNA-binding</keyword>
<dbReference type="KEGG" id="tsph:KIH39_20955"/>
<feature type="domain" description="DUF1559" evidence="9">
    <location>
        <begin position="320"/>
        <end position="505"/>
    </location>
</feature>
<dbReference type="Gene3D" id="1.10.1740.10">
    <property type="match status" value="1"/>
</dbReference>
<dbReference type="NCBIfam" id="TIGR02937">
    <property type="entry name" value="sigma70-ECF"/>
    <property type="match status" value="1"/>
</dbReference>
<dbReference type="InterPro" id="IPR014284">
    <property type="entry name" value="RNA_pol_sigma-70_dom"/>
</dbReference>
<dbReference type="Pfam" id="PF07596">
    <property type="entry name" value="SBP_bac_10"/>
    <property type="match status" value="1"/>
</dbReference>
<evidence type="ECO:0000256" key="1">
    <source>
        <dbReference type="ARBA" id="ARBA00010641"/>
    </source>
</evidence>
<evidence type="ECO:0000259" key="9">
    <source>
        <dbReference type="Pfam" id="PF07596"/>
    </source>
</evidence>
<feature type="domain" description="RNA polymerase sigma factor 70 region 4 type 2" evidence="10">
    <location>
        <begin position="137"/>
        <end position="186"/>
    </location>
</feature>
<dbReference type="InterPro" id="IPR013249">
    <property type="entry name" value="RNA_pol_sigma70_r4_t2"/>
</dbReference>
<feature type="compositionally biased region" description="Low complexity" evidence="7">
    <location>
        <begin position="434"/>
        <end position="445"/>
    </location>
</feature>
<dbReference type="GO" id="GO:0016987">
    <property type="term" value="F:sigma factor activity"/>
    <property type="evidence" value="ECO:0007669"/>
    <property type="project" value="UniProtKB-KW"/>
</dbReference>
<keyword evidence="5" id="KW-0804">Transcription</keyword>
<sequence>MSSETSSRLQQFIRRLREEAVPPEDGCLWDRYVQTGDQHAFEILVYRHGPMVLACAYRMLSNRTDSEDVFQATFLSLARSKHRIRDSKALSSWLYKTTFRSALKLRNRTRPTEQLLEETLSSDGNETDLAWREVKGALDEELQKLPERLRLPLLLCYLQGLSRDEAAKQLGWSFTLLKRRLEEGRRVLRVRLERRGISAAGLALAVLLPQALQAMVSPTLVNSCLALIFCKETTVPAAIAALTLTTSAITKGLVMKAIATTVLCAGLGIWSYTTMGQGIGLIPPEKGINKGVPGTLGDSSQAENAPQERTASNTQQLRSLNNLKQIAIAILNYEAAYGYLPADTVDQDGKALLSWRIELLPYLGRADLYNQFKRDQAWDSEHNLKLLAKMPDVYRVGFEAKDSTHTYYQVFAGPNTPLHPMLREKEKEKGKGPPGALGLAGNKAGAEVAGPGATGPVGSSGPGAGMAMGPGAGMGPMDPRIRIRIADIFDGTSNTIGVVEAGPAVPWTKPADIPFDPTKPLPKNSTPFTNSFHLTMIDGTTHAIRPNIDPKILKDFIGMNDGAVLPRMSSFHAEITPPTPTEKAELQKRIEQNGTLLEKMAALQSEQRELLGKINHGSLDIIAHREVADLFEKTLKQIQAENQQLKAIIQEIEKQGK</sequence>
<dbReference type="Pfam" id="PF08281">
    <property type="entry name" value="Sigma70_r4_2"/>
    <property type="match status" value="1"/>
</dbReference>
<dbReference type="AlphaFoldDB" id="A0A8E6B4P9"/>
<feature type="coiled-coil region" evidence="6">
    <location>
        <begin position="628"/>
        <end position="655"/>
    </location>
</feature>
<name>A0A8E6B4P9_9BACT</name>
<proteinExistence type="inferred from homology"/>
<evidence type="ECO:0000256" key="3">
    <source>
        <dbReference type="ARBA" id="ARBA00023082"/>
    </source>
</evidence>
<feature type="domain" description="RNA polymerase sigma-70 region 2" evidence="8">
    <location>
        <begin position="44"/>
        <end position="108"/>
    </location>
</feature>
<keyword evidence="2" id="KW-0805">Transcription regulation</keyword>
<dbReference type="Proteomes" id="UP000676194">
    <property type="component" value="Chromosome"/>
</dbReference>
<dbReference type="Pfam" id="PF04542">
    <property type="entry name" value="Sigma70_r2"/>
    <property type="match status" value="1"/>
</dbReference>
<feature type="region of interest" description="Disordered" evidence="7">
    <location>
        <begin position="425"/>
        <end position="445"/>
    </location>
</feature>
<dbReference type="InterPro" id="IPR007627">
    <property type="entry name" value="RNA_pol_sigma70_r2"/>
</dbReference>
<feature type="compositionally biased region" description="Polar residues" evidence="7">
    <location>
        <begin position="297"/>
        <end position="314"/>
    </location>
</feature>
<keyword evidence="6" id="KW-0175">Coiled coil</keyword>
<keyword evidence="3" id="KW-0731">Sigma factor</keyword>
<evidence type="ECO:0000256" key="6">
    <source>
        <dbReference type="SAM" id="Coils"/>
    </source>
</evidence>
<dbReference type="Gene3D" id="1.10.10.10">
    <property type="entry name" value="Winged helix-like DNA-binding domain superfamily/Winged helix DNA-binding domain"/>
    <property type="match status" value="1"/>
</dbReference>
<organism evidence="11 12">
    <name type="scientific">Telmatocola sphagniphila</name>
    <dbReference type="NCBI Taxonomy" id="1123043"/>
    <lineage>
        <taxon>Bacteria</taxon>
        <taxon>Pseudomonadati</taxon>
        <taxon>Planctomycetota</taxon>
        <taxon>Planctomycetia</taxon>
        <taxon>Gemmatales</taxon>
        <taxon>Gemmataceae</taxon>
    </lineage>
</organism>
<feature type="region of interest" description="Disordered" evidence="7">
    <location>
        <begin position="292"/>
        <end position="314"/>
    </location>
</feature>
<evidence type="ECO:0000313" key="12">
    <source>
        <dbReference type="Proteomes" id="UP000676194"/>
    </source>
</evidence>
<evidence type="ECO:0000259" key="8">
    <source>
        <dbReference type="Pfam" id="PF04542"/>
    </source>
</evidence>
<dbReference type="SUPFAM" id="SSF88659">
    <property type="entry name" value="Sigma3 and sigma4 domains of RNA polymerase sigma factors"/>
    <property type="match status" value="1"/>
</dbReference>
<accession>A0A8E6B4P9</accession>
<dbReference type="InterPro" id="IPR013325">
    <property type="entry name" value="RNA_pol_sigma_r2"/>
</dbReference>
<evidence type="ECO:0000256" key="4">
    <source>
        <dbReference type="ARBA" id="ARBA00023125"/>
    </source>
</evidence>